<dbReference type="Pfam" id="PF01565">
    <property type="entry name" value="FAD_binding_4"/>
    <property type="match status" value="1"/>
</dbReference>
<evidence type="ECO:0000313" key="7">
    <source>
        <dbReference type="EMBL" id="TFE37438.1"/>
    </source>
</evidence>
<evidence type="ECO:0000313" key="8">
    <source>
        <dbReference type="Proteomes" id="UP000297385"/>
    </source>
</evidence>
<dbReference type="InterPro" id="IPR016169">
    <property type="entry name" value="FAD-bd_PCMH_sub2"/>
</dbReference>
<organism evidence="7 8">
    <name type="scientific">Paraburkholderia dipogonis</name>
    <dbReference type="NCBI Taxonomy" id="1211383"/>
    <lineage>
        <taxon>Bacteria</taxon>
        <taxon>Pseudomonadati</taxon>
        <taxon>Pseudomonadota</taxon>
        <taxon>Betaproteobacteria</taxon>
        <taxon>Burkholderiales</taxon>
        <taxon>Burkholderiaceae</taxon>
        <taxon>Paraburkholderia</taxon>
    </lineage>
</organism>
<dbReference type="SUPFAM" id="SSF55103">
    <property type="entry name" value="FAD-linked oxidases, C-terminal domain"/>
    <property type="match status" value="1"/>
</dbReference>
<reference evidence="7 8" key="1">
    <citation type="submission" date="2019-03" db="EMBL/GenBank/DDBJ databases">
        <title>Complete Genome Sequence of Paraburkholderia dipogonis ICMP 19430T, a Nitrogen-fixing Symbiont of the South African Invasive Legume Dipogon lignosus in New Zealand.</title>
        <authorList>
            <person name="De Meyer S.E."/>
        </authorList>
    </citation>
    <scope>NUCLEOTIDE SEQUENCE [LARGE SCALE GENOMIC DNA]</scope>
    <source>
        <strain evidence="7 8">ICMP 19430</strain>
    </source>
</reference>
<dbReference type="FunFam" id="3.30.70.2740:FF:000001">
    <property type="entry name" value="D-lactate dehydrogenase mitochondrial"/>
    <property type="match status" value="1"/>
</dbReference>
<dbReference type="Gene3D" id="3.30.43.10">
    <property type="entry name" value="Uridine Diphospho-n-acetylenolpyruvylglucosamine Reductase, domain 2"/>
    <property type="match status" value="1"/>
</dbReference>
<evidence type="ECO:0000256" key="1">
    <source>
        <dbReference type="ARBA" id="ARBA00001974"/>
    </source>
</evidence>
<feature type="domain" description="FAD-binding PCMH-type" evidence="6">
    <location>
        <begin position="36"/>
        <end position="217"/>
    </location>
</feature>
<protein>
    <submittedName>
        <fullName evidence="7">FAD-binding oxidoreductase</fullName>
    </submittedName>
</protein>
<dbReference type="SUPFAM" id="SSF56176">
    <property type="entry name" value="FAD-binding/transporter-associated domain-like"/>
    <property type="match status" value="1"/>
</dbReference>
<dbReference type="InterPro" id="IPR016164">
    <property type="entry name" value="FAD-linked_Oxase-like_C"/>
</dbReference>
<keyword evidence="3" id="KW-0285">Flavoprotein</keyword>
<dbReference type="InterPro" id="IPR016167">
    <property type="entry name" value="FAD-bd_PCMH_sub1"/>
</dbReference>
<dbReference type="FunFam" id="1.10.45.10:FF:000001">
    <property type="entry name" value="D-lactate dehydrogenase mitochondrial"/>
    <property type="match status" value="1"/>
</dbReference>
<dbReference type="Pfam" id="PF02913">
    <property type="entry name" value="FAD-oxidase_C"/>
    <property type="match status" value="1"/>
</dbReference>
<dbReference type="Gene3D" id="1.10.45.10">
    <property type="entry name" value="Vanillyl-alcohol Oxidase, Chain A, domain 4"/>
    <property type="match status" value="1"/>
</dbReference>
<evidence type="ECO:0000256" key="5">
    <source>
        <dbReference type="ARBA" id="ARBA00023002"/>
    </source>
</evidence>
<dbReference type="PANTHER" id="PTHR43716:SF2">
    <property type="entry name" value="BLL6224 PROTEIN"/>
    <property type="match status" value="1"/>
</dbReference>
<dbReference type="GO" id="GO:0022904">
    <property type="term" value="P:respiratory electron transport chain"/>
    <property type="evidence" value="ECO:0007669"/>
    <property type="project" value="TreeGrafter"/>
</dbReference>
<gene>
    <name evidence="7" type="ORF">E2553_38880</name>
</gene>
<comment type="caution">
    <text evidence="7">The sequence shown here is derived from an EMBL/GenBank/DDBJ whole genome shotgun (WGS) entry which is preliminary data.</text>
</comment>
<dbReference type="Proteomes" id="UP000297385">
    <property type="component" value="Unassembled WGS sequence"/>
</dbReference>
<dbReference type="InterPro" id="IPR004113">
    <property type="entry name" value="FAD-bd_oxidored_4_C"/>
</dbReference>
<evidence type="ECO:0000259" key="6">
    <source>
        <dbReference type="PROSITE" id="PS51387"/>
    </source>
</evidence>
<dbReference type="InterPro" id="IPR051264">
    <property type="entry name" value="FAD-oxidored/transferase_4"/>
</dbReference>
<dbReference type="RefSeq" id="WP_134465967.1">
    <property type="nucleotide sequence ID" value="NZ_JBHMFL010000116.1"/>
</dbReference>
<sequence length="471" mass="50657">MDSTHLQKLIDIVGRENVLTEESDTASFTTDWRGRFNGRCAAVVRPGSAKEVSEILQYATTHRIPVVPQGGNTGLVGGGIPDATGTAIVIALTRMNRVRKVDVVNDTMIVEAGCILANIQAAASELDRIFPLSVGSEGSCQIGGNIATNAGGLEVVRYGPMRDHVLGLEVVLPNGDILGDILELRKNNTGYDLKQLFIGAEGTLGIITAAAVRLYPRPHVTATAFCALASADDALLVLSVVKQRCGSRLSTFEILNKLQVDLVCAHADLQSPLTGSAPWFLLIELTDPDKDAPVDELLLNVLSDAMENGIVADAAIAQSDSQKESFWAIRHRVSEANVATGRVLSHDTSVPVSSCAEFIRQVERALKDQPGMQLSFVGHLGDGNIHAVAIFDRDRISAEEFEVRASEVSSVVYDITRKLHGSISAEHGVGVSLRDKLPGHKNPVELELMRKIKRLMDPENIMNPAKVVSLN</sequence>
<dbReference type="Gene3D" id="3.30.70.2190">
    <property type="match status" value="1"/>
</dbReference>
<dbReference type="Gene3D" id="3.30.465.10">
    <property type="match status" value="1"/>
</dbReference>
<evidence type="ECO:0000256" key="4">
    <source>
        <dbReference type="ARBA" id="ARBA00022827"/>
    </source>
</evidence>
<evidence type="ECO:0000256" key="3">
    <source>
        <dbReference type="ARBA" id="ARBA00022630"/>
    </source>
</evidence>
<dbReference type="GO" id="GO:0016491">
    <property type="term" value="F:oxidoreductase activity"/>
    <property type="evidence" value="ECO:0007669"/>
    <property type="project" value="UniProtKB-KW"/>
</dbReference>
<dbReference type="GeneID" id="97309262"/>
<evidence type="ECO:0000256" key="2">
    <source>
        <dbReference type="ARBA" id="ARBA00008000"/>
    </source>
</evidence>
<dbReference type="FunFam" id="3.30.465.10:FF:000001">
    <property type="entry name" value="D-2-hydroxyglutarate dehydrogenase, mitochondrial"/>
    <property type="match status" value="1"/>
</dbReference>
<keyword evidence="4" id="KW-0274">FAD</keyword>
<dbReference type="AlphaFoldDB" id="A0A4Y8MJ38"/>
<proteinExistence type="inferred from homology"/>
<dbReference type="InterPro" id="IPR006094">
    <property type="entry name" value="Oxid_FAD_bind_N"/>
</dbReference>
<name>A0A4Y8MJ38_9BURK</name>
<dbReference type="Gene3D" id="3.30.70.2740">
    <property type="match status" value="1"/>
</dbReference>
<accession>A0A4Y8MJ38</accession>
<keyword evidence="5" id="KW-0560">Oxidoreductase</keyword>
<dbReference type="GO" id="GO:0071949">
    <property type="term" value="F:FAD binding"/>
    <property type="evidence" value="ECO:0007669"/>
    <property type="project" value="InterPro"/>
</dbReference>
<comment type="cofactor">
    <cofactor evidence="1">
        <name>FAD</name>
        <dbReference type="ChEBI" id="CHEBI:57692"/>
    </cofactor>
</comment>
<dbReference type="InterPro" id="IPR016171">
    <property type="entry name" value="Vanillyl_alc_oxidase_C-sub2"/>
</dbReference>
<dbReference type="PROSITE" id="PS51387">
    <property type="entry name" value="FAD_PCMH"/>
    <property type="match status" value="1"/>
</dbReference>
<dbReference type="InterPro" id="IPR016166">
    <property type="entry name" value="FAD-bd_PCMH"/>
</dbReference>
<dbReference type="InterPro" id="IPR036318">
    <property type="entry name" value="FAD-bd_PCMH-like_sf"/>
</dbReference>
<comment type="similarity">
    <text evidence="2">Belongs to the FAD-binding oxidoreductase/transferase type 4 family.</text>
</comment>
<dbReference type="PANTHER" id="PTHR43716">
    <property type="entry name" value="D-2-HYDROXYGLUTARATE DEHYDROGENASE, MITOCHONDRIAL"/>
    <property type="match status" value="1"/>
</dbReference>
<dbReference type="EMBL" id="SNVI01000005">
    <property type="protein sequence ID" value="TFE37438.1"/>
    <property type="molecule type" value="Genomic_DNA"/>
</dbReference>